<evidence type="ECO:0000313" key="11">
    <source>
        <dbReference type="EMBL" id="GAA0948035.1"/>
    </source>
</evidence>
<dbReference type="SUPFAM" id="SSF53271">
    <property type="entry name" value="PRTase-like"/>
    <property type="match status" value="1"/>
</dbReference>
<evidence type="ECO:0000256" key="2">
    <source>
        <dbReference type="ARBA" id="ARBA00022723"/>
    </source>
</evidence>
<dbReference type="RefSeq" id="WP_328328431.1">
    <property type="nucleotide sequence ID" value="NZ_BAAAHK010000011.1"/>
</dbReference>
<feature type="binding site" evidence="9">
    <location>
        <position position="178"/>
    </location>
    <ligand>
        <name>Mg(2+)</name>
        <dbReference type="ChEBI" id="CHEBI:18420"/>
    </ligand>
</feature>
<dbReference type="EMBL" id="BAAAHK010000011">
    <property type="protein sequence ID" value="GAA0948035.1"/>
    <property type="molecule type" value="Genomic_DNA"/>
</dbReference>
<feature type="binding site" evidence="9">
    <location>
        <position position="230"/>
    </location>
    <ligand>
        <name>D-ribose 5-phosphate</name>
        <dbReference type="ChEBI" id="CHEBI:78346"/>
    </ligand>
</feature>
<feature type="binding site" evidence="9">
    <location>
        <begin position="234"/>
        <end position="238"/>
    </location>
    <ligand>
        <name>D-ribose 5-phosphate</name>
        <dbReference type="ChEBI" id="CHEBI:78346"/>
    </ligand>
</feature>
<keyword evidence="7 9" id="KW-0460">Magnesium</keyword>
<evidence type="ECO:0000256" key="8">
    <source>
        <dbReference type="ARBA" id="ARBA00049535"/>
    </source>
</evidence>
<dbReference type="NCBIfam" id="NF002320">
    <property type="entry name" value="PRK01259.1"/>
    <property type="match status" value="1"/>
</dbReference>
<organism evidence="11 12">
    <name type="scientific">Kribbella koreensis</name>
    <dbReference type="NCBI Taxonomy" id="57909"/>
    <lineage>
        <taxon>Bacteria</taxon>
        <taxon>Bacillati</taxon>
        <taxon>Actinomycetota</taxon>
        <taxon>Actinomycetes</taxon>
        <taxon>Propionibacteriales</taxon>
        <taxon>Kribbellaceae</taxon>
        <taxon>Kribbella</taxon>
    </lineage>
</organism>
<dbReference type="CDD" id="cd06223">
    <property type="entry name" value="PRTases_typeI"/>
    <property type="match status" value="1"/>
</dbReference>
<evidence type="ECO:0000256" key="3">
    <source>
        <dbReference type="ARBA" id="ARBA00022727"/>
    </source>
</evidence>
<dbReference type="Pfam" id="PF14572">
    <property type="entry name" value="Pribosyl_synth"/>
    <property type="match status" value="1"/>
</dbReference>
<evidence type="ECO:0000313" key="12">
    <source>
        <dbReference type="Proteomes" id="UP001500542"/>
    </source>
</evidence>
<dbReference type="NCBIfam" id="NF002844">
    <property type="entry name" value="PRK03092.1"/>
    <property type="match status" value="1"/>
</dbReference>
<feature type="binding site" evidence="9">
    <location>
        <position position="138"/>
    </location>
    <ligand>
        <name>Mg(2+)</name>
        <dbReference type="ChEBI" id="CHEBI:18420"/>
    </ligand>
</feature>
<dbReference type="NCBIfam" id="TIGR01251">
    <property type="entry name" value="ribP_PPkin"/>
    <property type="match status" value="1"/>
</dbReference>
<dbReference type="InterPro" id="IPR000842">
    <property type="entry name" value="PRib_PP_synth_CS"/>
</dbReference>
<protein>
    <recommendedName>
        <fullName evidence="9">Ribose-phosphate pyrophosphokinase</fullName>
        <shortName evidence="9">RPPK</shortName>
        <ecNumber evidence="9">2.7.6.1</ecNumber>
    </recommendedName>
    <alternativeName>
        <fullName evidence="9">5-phospho-D-ribosyl alpha-1-diphosphate synthase</fullName>
    </alternativeName>
    <alternativeName>
        <fullName evidence="9">Phosphoribosyl diphosphate synthase</fullName>
    </alternativeName>
    <alternativeName>
        <fullName evidence="9">Phosphoribosyl pyrophosphate synthase</fullName>
        <shortName evidence="9">P-Rib-PP synthase</shortName>
        <shortName evidence="9">PRPP synthase</shortName>
        <shortName evidence="9">PRPPase</shortName>
    </alternativeName>
</protein>
<keyword evidence="1 9" id="KW-0808">Transferase</keyword>
<keyword evidence="12" id="KW-1185">Reference proteome</keyword>
<evidence type="ECO:0000256" key="7">
    <source>
        <dbReference type="ARBA" id="ARBA00022842"/>
    </source>
</evidence>
<dbReference type="PROSITE" id="PS00114">
    <property type="entry name" value="PRPP_SYNTHASE"/>
    <property type="match status" value="1"/>
</dbReference>
<comment type="cofactor">
    <cofactor evidence="9">
        <name>Mg(2+)</name>
        <dbReference type="ChEBI" id="CHEBI:18420"/>
    </cofactor>
    <text evidence="9">Binds 2 Mg(2+) ions per subunit.</text>
</comment>
<evidence type="ECO:0000256" key="1">
    <source>
        <dbReference type="ARBA" id="ARBA00022679"/>
    </source>
</evidence>
<keyword evidence="9" id="KW-0963">Cytoplasm</keyword>
<comment type="subunit">
    <text evidence="9">Homohexamer.</text>
</comment>
<feature type="domain" description="Ribose-phosphate pyrophosphokinase N-terminal" evidence="10">
    <location>
        <begin position="12"/>
        <end position="128"/>
    </location>
</feature>
<dbReference type="InterPro" id="IPR037515">
    <property type="entry name" value="Rib-P_diPkinase_bac"/>
</dbReference>
<comment type="similarity">
    <text evidence="9">Belongs to the ribose-phosphate pyrophosphokinase family. Class I subfamily.</text>
</comment>
<keyword evidence="5 9" id="KW-0418">Kinase</keyword>
<dbReference type="SMART" id="SM01400">
    <property type="entry name" value="Pribosyltran_N"/>
    <property type="match status" value="1"/>
</dbReference>
<dbReference type="PANTHER" id="PTHR10210">
    <property type="entry name" value="RIBOSE-PHOSPHATE DIPHOSPHOKINASE FAMILY MEMBER"/>
    <property type="match status" value="1"/>
</dbReference>
<dbReference type="PANTHER" id="PTHR10210:SF41">
    <property type="entry name" value="RIBOSE-PHOSPHATE PYROPHOSPHOKINASE 1, CHLOROPLASTIC"/>
    <property type="match status" value="1"/>
</dbReference>
<sequence>MSGMKRATEKNLMVFSGRAHPALAEQVAEELGSGLVPTSAYDFANGEIYVRFEESVRGSDAFVIQSHTSPINEWIMEQLIMVDALKRASAKRITVVLPFYGYARQDKKHRGREPISARLMADLFKTAGANRLICVDLHTSQIQGFFDGPVDHLMALPILTDYVREKYGEQQLAVVSPDAGRIKVAEQWSARLNNAPLAFIHKTRDIDRPNETVANRVVGEVKGRVCILVDDMIDTGGTITKAADALMADGAAGVVIAATHAILSGPAVDRLKNCQATEVIVTNTLPIPAEREFDKLTVLTIAPLISQAIREVFEDGSVTKLFDGRA</sequence>
<name>A0ABN1QVL4_9ACTN</name>
<dbReference type="InterPro" id="IPR029099">
    <property type="entry name" value="Pribosyltran_N"/>
</dbReference>
<dbReference type="Gene3D" id="3.40.50.2020">
    <property type="match status" value="2"/>
</dbReference>
<comment type="function">
    <text evidence="9">Involved in the biosynthesis of the central metabolite phospho-alpha-D-ribosyl-1-pyrophosphate (PRPP) via the transfer of pyrophosphoryl group from ATP to 1-hydroxyl of ribose-5-phosphate (Rib-5-P).</text>
</comment>
<reference evidence="11 12" key="1">
    <citation type="journal article" date="2019" name="Int. J. Syst. Evol. Microbiol.">
        <title>The Global Catalogue of Microorganisms (GCM) 10K type strain sequencing project: providing services to taxonomists for standard genome sequencing and annotation.</title>
        <authorList>
            <consortium name="The Broad Institute Genomics Platform"/>
            <consortium name="The Broad Institute Genome Sequencing Center for Infectious Disease"/>
            <person name="Wu L."/>
            <person name="Ma J."/>
        </authorList>
    </citation>
    <scope>NUCLEOTIDE SEQUENCE [LARGE SCALE GENOMIC DNA]</scope>
    <source>
        <strain evidence="11 12">JCM 10977</strain>
    </source>
</reference>
<proteinExistence type="inferred from homology"/>
<evidence type="ECO:0000256" key="5">
    <source>
        <dbReference type="ARBA" id="ARBA00022777"/>
    </source>
</evidence>
<keyword evidence="3 9" id="KW-0545">Nucleotide biosynthesis</keyword>
<accession>A0ABN1QVL4</accession>
<keyword evidence="4 9" id="KW-0547">Nucleotide-binding</keyword>
<comment type="catalytic activity">
    <reaction evidence="8 9">
        <text>D-ribose 5-phosphate + ATP = 5-phospho-alpha-D-ribose 1-diphosphate + AMP + H(+)</text>
        <dbReference type="Rhea" id="RHEA:15609"/>
        <dbReference type="ChEBI" id="CHEBI:15378"/>
        <dbReference type="ChEBI" id="CHEBI:30616"/>
        <dbReference type="ChEBI" id="CHEBI:58017"/>
        <dbReference type="ChEBI" id="CHEBI:78346"/>
        <dbReference type="ChEBI" id="CHEBI:456215"/>
        <dbReference type="EC" id="2.7.6.1"/>
    </reaction>
</comment>
<evidence type="ECO:0000256" key="6">
    <source>
        <dbReference type="ARBA" id="ARBA00022840"/>
    </source>
</evidence>
<gene>
    <name evidence="9" type="primary">prs</name>
    <name evidence="11" type="ORF">GCM10009554_45260</name>
</gene>
<comment type="pathway">
    <text evidence="9">Metabolic intermediate biosynthesis; 5-phospho-alpha-D-ribose 1-diphosphate biosynthesis; 5-phospho-alpha-D-ribose 1-diphosphate from D-ribose 5-phosphate (route I): step 1/1.</text>
</comment>
<dbReference type="InterPro" id="IPR000836">
    <property type="entry name" value="PRTase_dom"/>
</dbReference>
<dbReference type="Proteomes" id="UP001500542">
    <property type="component" value="Unassembled WGS sequence"/>
</dbReference>
<dbReference type="InterPro" id="IPR005946">
    <property type="entry name" value="Rib-P_diPkinase"/>
</dbReference>
<comment type="subcellular location">
    <subcellularLocation>
        <location evidence="9">Cytoplasm</location>
    </subcellularLocation>
</comment>
<feature type="active site" evidence="9">
    <location>
        <position position="202"/>
    </location>
</feature>
<dbReference type="HAMAP" id="MF_00583_B">
    <property type="entry name" value="RibP_PPkinase_B"/>
    <property type="match status" value="1"/>
</dbReference>
<comment type="caution">
    <text evidence="11">The sequence shown here is derived from an EMBL/GenBank/DDBJ whole genome shotgun (WGS) entry which is preliminary data.</text>
</comment>
<feature type="binding site" evidence="9">
    <location>
        <position position="204"/>
    </location>
    <ligand>
        <name>D-ribose 5-phosphate</name>
        <dbReference type="ChEBI" id="CHEBI:78346"/>
    </ligand>
</feature>
<dbReference type="EC" id="2.7.6.1" evidence="9"/>
<evidence type="ECO:0000259" key="10">
    <source>
        <dbReference type="Pfam" id="PF13793"/>
    </source>
</evidence>
<evidence type="ECO:0000256" key="4">
    <source>
        <dbReference type="ARBA" id="ARBA00022741"/>
    </source>
</evidence>
<dbReference type="Pfam" id="PF13793">
    <property type="entry name" value="Pribosyltran_N"/>
    <property type="match status" value="1"/>
</dbReference>
<feature type="binding site" evidence="9">
    <location>
        <begin position="45"/>
        <end position="47"/>
    </location>
    <ligand>
        <name>ATP</name>
        <dbReference type="ChEBI" id="CHEBI:30616"/>
    </ligand>
</feature>
<keyword evidence="6 9" id="KW-0067">ATP-binding</keyword>
<evidence type="ECO:0000256" key="9">
    <source>
        <dbReference type="HAMAP-Rule" id="MF_00583"/>
    </source>
</evidence>
<keyword evidence="2 9" id="KW-0479">Metal-binding</keyword>
<dbReference type="InterPro" id="IPR029057">
    <property type="entry name" value="PRTase-like"/>
</dbReference>
<feature type="binding site" evidence="9">
    <location>
        <begin position="104"/>
        <end position="105"/>
    </location>
    <ligand>
        <name>ATP</name>
        <dbReference type="ChEBI" id="CHEBI:30616"/>
    </ligand>
</feature>